<organism evidence="10 11">
    <name type="scientific">Lutibacter maritimus</name>
    <dbReference type="NCBI Taxonomy" id="593133"/>
    <lineage>
        <taxon>Bacteria</taxon>
        <taxon>Pseudomonadati</taxon>
        <taxon>Bacteroidota</taxon>
        <taxon>Flavobacteriia</taxon>
        <taxon>Flavobacteriales</taxon>
        <taxon>Flavobacteriaceae</taxon>
        <taxon>Lutibacter</taxon>
    </lineage>
</organism>
<evidence type="ECO:0000259" key="8">
    <source>
        <dbReference type="PROSITE" id="PS51379"/>
    </source>
</evidence>
<keyword evidence="4" id="KW-0274">FAD</keyword>
<dbReference type="PROSITE" id="PS51387">
    <property type="entry name" value="FAD_PCMH"/>
    <property type="match status" value="1"/>
</dbReference>
<dbReference type="EMBL" id="FOZP01000001">
    <property type="protein sequence ID" value="SFS32048.1"/>
    <property type="molecule type" value="Genomic_DNA"/>
</dbReference>
<keyword evidence="3" id="KW-0479">Metal-binding</keyword>
<dbReference type="InterPro" id="IPR016169">
    <property type="entry name" value="FAD-bd_PCMH_sub2"/>
</dbReference>
<dbReference type="GO" id="GO:0046872">
    <property type="term" value="F:metal ion binding"/>
    <property type="evidence" value="ECO:0007669"/>
    <property type="project" value="UniProtKB-KW"/>
</dbReference>
<evidence type="ECO:0000256" key="7">
    <source>
        <dbReference type="ARBA" id="ARBA00023014"/>
    </source>
</evidence>
<dbReference type="SUPFAM" id="SSF56176">
    <property type="entry name" value="FAD-binding/transporter-associated domain-like"/>
    <property type="match status" value="1"/>
</dbReference>
<evidence type="ECO:0000256" key="6">
    <source>
        <dbReference type="ARBA" id="ARBA00023004"/>
    </source>
</evidence>
<dbReference type="AlphaFoldDB" id="A0A1I6NW14"/>
<evidence type="ECO:0000256" key="3">
    <source>
        <dbReference type="ARBA" id="ARBA00022723"/>
    </source>
</evidence>
<dbReference type="InterPro" id="IPR016166">
    <property type="entry name" value="FAD-bd_PCMH"/>
</dbReference>
<dbReference type="InterPro" id="IPR004113">
    <property type="entry name" value="FAD-bd_oxidored_4_C"/>
</dbReference>
<evidence type="ECO:0000256" key="5">
    <source>
        <dbReference type="ARBA" id="ARBA00023002"/>
    </source>
</evidence>
<dbReference type="InterPro" id="IPR036318">
    <property type="entry name" value="FAD-bd_PCMH-like_sf"/>
</dbReference>
<dbReference type="GO" id="GO:0051536">
    <property type="term" value="F:iron-sulfur cluster binding"/>
    <property type="evidence" value="ECO:0007669"/>
    <property type="project" value="UniProtKB-KW"/>
</dbReference>
<dbReference type="PANTHER" id="PTHR11748:SF119">
    <property type="entry name" value="D-2-HYDROXYGLUTARATE DEHYDROGENASE"/>
    <property type="match status" value="1"/>
</dbReference>
<dbReference type="InterPro" id="IPR009051">
    <property type="entry name" value="Helical_ferredxn"/>
</dbReference>
<evidence type="ECO:0000259" key="9">
    <source>
        <dbReference type="PROSITE" id="PS51387"/>
    </source>
</evidence>
<dbReference type="InterPro" id="IPR016171">
    <property type="entry name" value="Vanillyl_alc_oxidase_C-sub2"/>
</dbReference>
<name>A0A1I6NW14_9FLAO</name>
<evidence type="ECO:0008006" key="12">
    <source>
        <dbReference type="Google" id="ProtNLM"/>
    </source>
</evidence>
<accession>A0A1I6NW14</accession>
<dbReference type="GO" id="GO:0071949">
    <property type="term" value="F:FAD binding"/>
    <property type="evidence" value="ECO:0007669"/>
    <property type="project" value="InterPro"/>
</dbReference>
<dbReference type="SUPFAM" id="SSF46548">
    <property type="entry name" value="alpha-helical ferredoxin"/>
    <property type="match status" value="1"/>
</dbReference>
<keyword evidence="5" id="KW-0560">Oxidoreductase</keyword>
<dbReference type="SUPFAM" id="SSF55103">
    <property type="entry name" value="FAD-linked oxidases, C-terminal domain"/>
    <property type="match status" value="1"/>
</dbReference>
<dbReference type="Gene3D" id="3.30.70.2740">
    <property type="match status" value="1"/>
</dbReference>
<dbReference type="Gene3D" id="1.10.1060.10">
    <property type="entry name" value="Alpha-helical ferredoxin"/>
    <property type="match status" value="1"/>
</dbReference>
<keyword evidence="2" id="KW-0285">Flavoprotein</keyword>
<keyword evidence="6" id="KW-0408">Iron</keyword>
<evidence type="ECO:0000256" key="2">
    <source>
        <dbReference type="ARBA" id="ARBA00022630"/>
    </source>
</evidence>
<evidence type="ECO:0000256" key="4">
    <source>
        <dbReference type="ARBA" id="ARBA00022827"/>
    </source>
</evidence>
<evidence type="ECO:0000256" key="1">
    <source>
        <dbReference type="ARBA" id="ARBA00001974"/>
    </source>
</evidence>
<dbReference type="PANTHER" id="PTHR11748">
    <property type="entry name" value="D-LACTATE DEHYDROGENASE"/>
    <property type="match status" value="1"/>
</dbReference>
<comment type="cofactor">
    <cofactor evidence="1">
        <name>FAD</name>
        <dbReference type="ChEBI" id="CHEBI:57692"/>
    </cofactor>
</comment>
<sequence length="965" mass="107821">MLQNLSNSLSGELFFDDLLKSIYATDASVYRKIPLAVAYPKNTEDIQTLIAFATKNKISLIPRTAGTSLAGQCVGDGIVVDVSKYFTKIVAFDEYLKTITVQPGIIRDELNLFLKPFGLFFSPDTSTTNRCMIGGMVGNNSSGTTSIKYGVTRDKVLALKTILSDGSEVTFEALTNEEFQLKKRGSTLESAIYTNIYNELSNPEIQQEIEKEFPKVAIHRRNTGYAVDELLKSSIFSDSEEKINIAKLLCGSEGTLAFTTEITLQLDNLPPTESVLVAAHFNSIQESMEAVVIAMKHNLFMCELMDKTILDCTKNNREQLKNRFFVEGDPKAILMLEVKSDTITETQKLADALIADLQKHNFGYAYPKLIGENIHKAINLRKAGLGLLGNIVGDRKAVACIEDTAVEVVDLPNYISEFSAMMAKYGQDAVYYAHAGAGEIHLRPILNLKKNEDVVLFRTITTEVAKLVKKYKGSLSGEHGDGIVRAEFIQLMIGEKNYDLLKRIKITFDPNTIFNKGKIVNAFPMDQSLRYEIDRTEPIIETIQDFSDSQGILRAAEKCNGSGDCRKPVSAGGTMCPSYRATKNEKDTTRARANALREFLTNSDKINKFDSEELKDVFDLCLSCKACASECPSNVDIAALKAEFLYQYQKANKPSLRTHLFAYNNKYNKLGSMLPFATNLLLDSYITKKVLGIATQRSIPKLYKTTLKKWYKLNVEKLQKGNFINGEVYLFCDEFTNYYDVTIGIDTVELLTKLGYKVLIINHKESGRSFISKGYLDEAKVVIDKNIELFKDKVSENTPLIGIEPSAILGFRDEYIRLADDKISAKKLALNTFTIEEFIKKEFEKGAIKVSSFKNTAKEIKIHVHCQQKSLSTTEATFVILNIPTNYKPTILNTGCCGMAGSFGYEKEHYNISMQVGEDTLFPKVRNTPIEIEISASGTSCRHQIMDGTKRTSKHPVSILKEALV</sequence>
<dbReference type="GO" id="GO:1903457">
    <property type="term" value="P:lactate catabolic process"/>
    <property type="evidence" value="ECO:0007669"/>
    <property type="project" value="TreeGrafter"/>
</dbReference>
<dbReference type="STRING" id="593133.SAMN04488006_0635"/>
<dbReference type="PROSITE" id="PS51379">
    <property type="entry name" value="4FE4S_FER_2"/>
    <property type="match status" value="1"/>
</dbReference>
<dbReference type="Pfam" id="PF02913">
    <property type="entry name" value="FAD-oxidase_C"/>
    <property type="match status" value="1"/>
</dbReference>
<keyword evidence="11" id="KW-1185">Reference proteome</keyword>
<dbReference type="Gene3D" id="1.10.45.10">
    <property type="entry name" value="Vanillyl-alcohol Oxidase, Chain A, domain 4"/>
    <property type="match status" value="1"/>
</dbReference>
<feature type="domain" description="FAD-binding PCMH-type" evidence="9">
    <location>
        <begin position="30"/>
        <end position="269"/>
    </location>
</feature>
<dbReference type="InterPro" id="IPR006094">
    <property type="entry name" value="Oxid_FAD_bind_N"/>
</dbReference>
<dbReference type="InterPro" id="IPR016164">
    <property type="entry name" value="FAD-linked_Oxase-like_C"/>
</dbReference>
<dbReference type="InterPro" id="IPR017896">
    <property type="entry name" value="4Fe4S_Fe-S-bd"/>
</dbReference>
<dbReference type="Gene3D" id="3.30.465.10">
    <property type="match status" value="1"/>
</dbReference>
<dbReference type="RefSeq" id="WP_090222542.1">
    <property type="nucleotide sequence ID" value="NZ_FOZP01000001.1"/>
</dbReference>
<dbReference type="Pfam" id="PF01565">
    <property type="entry name" value="FAD_binding_4"/>
    <property type="match status" value="1"/>
</dbReference>
<dbReference type="PROSITE" id="PS00198">
    <property type="entry name" value="4FE4S_FER_1"/>
    <property type="match status" value="1"/>
</dbReference>
<dbReference type="Pfam" id="PF13534">
    <property type="entry name" value="Fer4_17"/>
    <property type="match status" value="1"/>
</dbReference>
<dbReference type="GO" id="GO:0008720">
    <property type="term" value="F:D-lactate dehydrogenase (NAD+) activity"/>
    <property type="evidence" value="ECO:0007669"/>
    <property type="project" value="TreeGrafter"/>
</dbReference>
<gene>
    <name evidence="10" type="ORF">SAMN04488006_0635</name>
</gene>
<protein>
    <recommendedName>
        <fullName evidence="12">FAD/FMN-containing dehydrogenase</fullName>
    </recommendedName>
</protein>
<keyword evidence="7" id="KW-0411">Iron-sulfur</keyword>
<evidence type="ECO:0000313" key="10">
    <source>
        <dbReference type="EMBL" id="SFS32048.1"/>
    </source>
</evidence>
<dbReference type="OrthoDB" id="9767256at2"/>
<proteinExistence type="predicted"/>
<feature type="domain" description="4Fe-4S ferredoxin-type" evidence="8">
    <location>
        <begin position="611"/>
        <end position="643"/>
    </location>
</feature>
<dbReference type="InterPro" id="IPR017900">
    <property type="entry name" value="4Fe4S_Fe_S_CS"/>
</dbReference>
<evidence type="ECO:0000313" key="11">
    <source>
        <dbReference type="Proteomes" id="UP000199312"/>
    </source>
</evidence>
<dbReference type="Proteomes" id="UP000199312">
    <property type="component" value="Unassembled WGS sequence"/>
</dbReference>
<reference evidence="11" key="1">
    <citation type="submission" date="2016-10" db="EMBL/GenBank/DDBJ databases">
        <authorList>
            <person name="Varghese N."/>
            <person name="Submissions S."/>
        </authorList>
    </citation>
    <scope>NUCLEOTIDE SEQUENCE [LARGE SCALE GENOMIC DNA]</scope>
    <source>
        <strain evidence="11">DSM 24450</strain>
    </source>
</reference>
<dbReference type="GO" id="GO:0004458">
    <property type="term" value="F:D-lactate dehydrogenase (cytochrome) activity"/>
    <property type="evidence" value="ECO:0007669"/>
    <property type="project" value="TreeGrafter"/>
</dbReference>